<comment type="caution">
    <text evidence="1">The sequence shown here is derived from an EMBL/GenBank/DDBJ whole genome shotgun (WGS) entry which is preliminary data.</text>
</comment>
<dbReference type="Proteomes" id="UP001311915">
    <property type="component" value="Unassembled WGS sequence"/>
</dbReference>
<keyword evidence="2" id="KW-1185">Reference proteome</keyword>
<sequence>MEKPIQADSIDVDSKEKGEVQWTTTNMFKKRMEEVSIKLSLSKGDMQTNINNEQSDFCYIACEHRKKG</sequence>
<name>A0AAV9LN00_9SOLN</name>
<dbReference type="EMBL" id="JAWPEI010000005">
    <property type="protein sequence ID" value="KAK4727111.1"/>
    <property type="molecule type" value="Genomic_DNA"/>
</dbReference>
<accession>A0AAV9LN00</accession>
<dbReference type="AlphaFoldDB" id="A0AAV9LN00"/>
<protein>
    <submittedName>
        <fullName evidence="1">Uncharacterized protein</fullName>
    </submittedName>
</protein>
<proteinExistence type="predicted"/>
<gene>
    <name evidence="1" type="ORF">R3W88_032028</name>
</gene>
<reference evidence="1 2" key="1">
    <citation type="submission" date="2023-10" db="EMBL/GenBank/DDBJ databases">
        <title>Genome-Wide Identification Analysis in wild type Solanum Pinnatisectum Reveals Some Genes Defensing Phytophthora Infestans.</title>
        <authorList>
            <person name="Sun C."/>
        </authorList>
    </citation>
    <scope>NUCLEOTIDE SEQUENCE [LARGE SCALE GENOMIC DNA]</scope>
    <source>
        <strain evidence="1">LQN</strain>
        <tissue evidence="1">Leaf</tissue>
    </source>
</reference>
<organism evidence="1 2">
    <name type="scientific">Solanum pinnatisectum</name>
    <name type="common">tansyleaf nightshade</name>
    <dbReference type="NCBI Taxonomy" id="50273"/>
    <lineage>
        <taxon>Eukaryota</taxon>
        <taxon>Viridiplantae</taxon>
        <taxon>Streptophyta</taxon>
        <taxon>Embryophyta</taxon>
        <taxon>Tracheophyta</taxon>
        <taxon>Spermatophyta</taxon>
        <taxon>Magnoliopsida</taxon>
        <taxon>eudicotyledons</taxon>
        <taxon>Gunneridae</taxon>
        <taxon>Pentapetalae</taxon>
        <taxon>asterids</taxon>
        <taxon>lamiids</taxon>
        <taxon>Solanales</taxon>
        <taxon>Solanaceae</taxon>
        <taxon>Solanoideae</taxon>
        <taxon>Solaneae</taxon>
        <taxon>Solanum</taxon>
    </lineage>
</organism>
<evidence type="ECO:0000313" key="2">
    <source>
        <dbReference type="Proteomes" id="UP001311915"/>
    </source>
</evidence>
<evidence type="ECO:0000313" key="1">
    <source>
        <dbReference type="EMBL" id="KAK4727111.1"/>
    </source>
</evidence>